<dbReference type="RefSeq" id="XP_007769135.1">
    <property type="nucleotide sequence ID" value="XM_007770945.1"/>
</dbReference>
<evidence type="ECO:0000313" key="1">
    <source>
        <dbReference type="EMBL" id="EIW80829.1"/>
    </source>
</evidence>
<evidence type="ECO:0008006" key="3">
    <source>
        <dbReference type="Google" id="ProtNLM"/>
    </source>
</evidence>
<organism evidence="1 2">
    <name type="scientific">Coniophora puteana (strain RWD-64-598)</name>
    <name type="common">Brown rot fungus</name>
    <dbReference type="NCBI Taxonomy" id="741705"/>
    <lineage>
        <taxon>Eukaryota</taxon>
        <taxon>Fungi</taxon>
        <taxon>Dikarya</taxon>
        <taxon>Basidiomycota</taxon>
        <taxon>Agaricomycotina</taxon>
        <taxon>Agaricomycetes</taxon>
        <taxon>Agaricomycetidae</taxon>
        <taxon>Boletales</taxon>
        <taxon>Coniophorineae</taxon>
        <taxon>Coniophoraceae</taxon>
        <taxon>Coniophora</taxon>
    </lineage>
</organism>
<gene>
    <name evidence="1" type="ORF">CONPUDRAFT_73852</name>
</gene>
<name>A0A5M3MNT4_CONPW</name>
<dbReference type="OMA" id="ECIARAW"/>
<dbReference type="AlphaFoldDB" id="A0A5M3MNT4"/>
<dbReference type="Gene3D" id="3.80.10.10">
    <property type="entry name" value="Ribonuclease Inhibitor"/>
    <property type="match status" value="1"/>
</dbReference>
<dbReference type="KEGG" id="cput:CONPUDRAFT_73852"/>
<comment type="caution">
    <text evidence="1">The sequence shown here is derived from an EMBL/GenBank/DDBJ whole genome shotgun (WGS) entry which is preliminary data.</text>
</comment>
<dbReference type="OrthoDB" id="2678073at2759"/>
<proteinExistence type="predicted"/>
<dbReference type="EMBL" id="JH711579">
    <property type="protein sequence ID" value="EIW80829.1"/>
    <property type="molecule type" value="Genomic_DNA"/>
</dbReference>
<keyword evidence="2" id="KW-1185">Reference proteome</keyword>
<dbReference type="InterPro" id="IPR032675">
    <property type="entry name" value="LRR_dom_sf"/>
</dbReference>
<dbReference type="SUPFAM" id="SSF52047">
    <property type="entry name" value="RNI-like"/>
    <property type="match status" value="1"/>
</dbReference>
<protein>
    <recommendedName>
        <fullName evidence="3">F-box domain-containing protein</fullName>
    </recommendedName>
</protein>
<evidence type="ECO:0000313" key="2">
    <source>
        <dbReference type="Proteomes" id="UP000053558"/>
    </source>
</evidence>
<dbReference type="Proteomes" id="UP000053558">
    <property type="component" value="Unassembled WGS sequence"/>
</dbReference>
<sequence>MHPALAIPEIIAGIFFYIPMTAKERPDDWPPYASPYVKKSHLPALAKVCKAFRSPALDFIWESLWGLEKLLELLPKHALVRDNRGRIVDIGVLSHDDWFAIFNHTSRVRNLNLIMSVDPSPPYMLPFITRLASPPLTVGTCGFPRLRNLCLRGSDLNLLGFLPLCSLEGLYLSVTEYTPMDPAQIATLRRDALPNLTKLKLSHKWSGSASVSGIAVPTNPREPPVTLGTLRLLTSFAALEHLKLDLPHPIVLTDADLECIARAWPRLKTFELNRRCGWGIPHSLITVDGLIAVARYCPHITSLAVTINSGSIGEPKDVPPYWAAHQARWYEEGETSLGRNTSLTHLALISPIVPSCVALGLLLASLFKNVTDLEAQDADVGRGLKEVRKRAKRVESEGAFGPQGFVPSARNFYIMGKGLGERMDVELRPCGSLEYRV</sequence>
<reference evidence="2" key="1">
    <citation type="journal article" date="2012" name="Science">
        <title>The Paleozoic origin of enzymatic lignin decomposition reconstructed from 31 fungal genomes.</title>
        <authorList>
            <person name="Floudas D."/>
            <person name="Binder M."/>
            <person name="Riley R."/>
            <person name="Barry K."/>
            <person name="Blanchette R.A."/>
            <person name="Henrissat B."/>
            <person name="Martinez A.T."/>
            <person name="Otillar R."/>
            <person name="Spatafora J.W."/>
            <person name="Yadav J.S."/>
            <person name="Aerts A."/>
            <person name="Benoit I."/>
            <person name="Boyd A."/>
            <person name="Carlson A."/>
            <person name="Copeland A."/>
            <person name="Coutinho P.M."/>
            <person name="de Vries R.P."/>
            <person name="Ferreira P."/>
            <person name="Findley K."/>
            <person name="Foster B."/>
            <person name="Gaskell J."/>
            <person name="Glotzer D."/>
            <person name="Gorecki P."/>
            <person name="Heitman J."/>
            <person name="Hesse C."/>
            <person name="Hori C."/>
            <person name="Igarashi K."/>
            <person name="Jurgens J.A."/>
            <person name="Kallen N."/>
            <person name="Kersten P."/>
            <person name="Kohler A."/>
            <person name="Kuees U."/>
            <person name="Kumar T.K.A."/>
            <person name="Kuo A."/>
            <person name="LaButti K."/>
            <person name="Larrondo L.F."/>
            <person name="Lindquist E."/>
            <person name="Ling A."/>
            <person name="Lombard V."/>
            <person name="Lucas S."/>
            <person name="Lundell T."/>
            <person name="Martin R."/>
            <person name="McLaughlin D.J."/>
            <person name="Morgenstern I."/>
            <person name="Morin E."/>
            <person name="Murat C."/>
            <person name="Nagy L.G."/>
            <person name="Nolan M."/>
            <person name="Ohm R.A."/>
            <person name="Patyshakuliyeva A."/>
            <person name="Rokas A."/>
            <person name="Ruiz-Duenas F.J."/>
            <person name="Sabat G."/>
            <person name="Salamov A."/>
            <person name="Samejima M."/>
            <person name="Schmutz J."/>
            <person name="Slot J.C."/>
            <person name="St John F."/>
            <person name="Stenlid J."/>
            <person name="Sun H."/>
            <person name="Sun S."/>
            <person name="Syed K."/>
            <person name="Tsang A."/>
            <person name="Wiebenga A."/>
            <person name="Young D."/>
            <person name="Pisabarro A."/>
            <person name="Eastwood D.C."/>
            <person name="Martin F."/>
            <person name="Cullen D."/>
            <person name="Grigoriev I.V."/>
            <person name="Hibbett D.S."/>
        </authorList>
    </citation>
    <scope>NUCLEOTIDE SEQUENCE [LARGE SCALE GENOMIC DNA]</scope>
    <source>
        <strain evidence="2">RWD-64-598 SS2</strain>
    </source>
</reference>
<dbReference type="GeneID" id="19209158"/>
<accession>A0A5M3MNT4</accession>